<evidence type="ECO:0000256" key="2">
    <source>
        <dbReference type="ARBA" id="ARBA00022801"/>
    </source>
</evidence>
<dbReference type="AlphaFoldDB" id="A0A6A6PXQ1"/>
<keyword evidence="3 4" id="KW-0326">Glycosidase</keyword>
<evidence type="ECO:0000256" key="1">
    <source>
        <dbReference type="ARBA" id="ARBA00009865"/>
    </source>
</evidence>
<reference evidence="6" key="1">
    <citation type="journal article" date="2020" name="Stud. Mycol.">
        <title>101 Dothideomycetes genomes: a test case for predicting lifestyles and emergence of pathogens.</title>
        <authorList>
            <person name="Haridas S."/>
            <person name="Albert R."/>
            <person name="Binder M."/>
            <person name="Bloem J."/>
            <person name="Labutti K."/>
            <person name="Salamov A."/>
            <person name="Andreopoulos B."/>
            <person name="Baker S."/>
            <person name="Barry K."/>
            <person name="Bills G."/>
            <person name="Bluhm B."/>
            <person name="Cannon C."/>
            <person name="Castanera R."/>
            <person name="Culley D."/>
            <person name="Daum C."/>
            <person name="Ezra D."/>
            <person name="Gonzalez J."/>
            <person name="Henrissat B."/>
            <person name="Kuo A."/>
            <person name="Liang C."/>
            <person name="Lipzen A."/>
            <person name="Lutzoni F."/>
            <person name="Magnuson J."/>
            <person name="Mondo S."/>
            <person name="Nolan M."/>
            <person name="Ohm R."/>
            <person name="Pangilinan J."/>
            <person name="Park H.-J."/>
            <person name="Ramirez L."/>
            <person name="Alfaro M."/>
            <person name="Sun H."/>
            <person name="Tritt A."/>
            <person name="Yoshinaga Y."/>
            <person name="Zwiers L.-H."/>
            <person name="Turgeon B."/>
            <person name="Goodwin S."/>
            <person name="Spatafora J."/>
            <person name="Crous P."/>
            <person name="Grigoriev I."/>
        </authorList>
    </citation>
    <scope>NUCLEOTIDE SEQUENCE</scope>
    <source>
        <strain evidence="6">CBS 113389</strain>
    </source>
</reference>
<feature type="signal peptide" evidence="5">
    <location>
        <begin position="1"/>
        <end position="22"/>
    </location>
</feature>
<evidence type="ECO:0000256" key="4">
    <source>
        <dbReference type="RuleBase" id="RU361187"/>
    </source>
</evidence>
<evidence type="ECO:0000256" key="5">
    <source>
        <dbReference type="SAM" id="SignalP"/>
    </source>
</evidence>
<dbReference type="OrthoDB" id="9970295at2759"/>
<dbReference type="EMBL" id="MU001633">
    <property type="protein sequence ID" value="KAF2484880.1"/>
    <property type="molecule type" value="Genomic_DNA"/>
</dbReference>
<comment type="similarity">
    <text evidence="1 4">Belongs to the glycosyl hydrolase 43 family.</text>
</comment>
<evidence type="ECO:0000313" key="6">
    <source>
        <dbReference type="EMBL" id="KAF2484880.1"/>
    </source>
</evidence>
<accession>A0A6A6PXQ1</accession>
<dbReference type="GO" id="GO:0004553">
    <property type="term" value="F:hydrolase activity, hydrolyzing O-glycosyl compounds"/>
    <property type="evidence" value="ECO:0007669"/>
    <property type="project" value="InterPro"/>
</dbReference>
<keyword evidence="5" id="KW-0732">Signal</keyword>
<dbReference type="InterPro" id="IPR023296">
    <property type="entry name" value="Glyco_hydro_beta-prop_sf"/>
</dbReference>
<proteinExistence type="inferred from homology"/>
<dbReference type="InterPro" id="IPR006710">
    <property type="entry name" value="Glyco_hydro_43"/>
</dbReference>
<dbReference type="PANTHER" id="PTHR22925:SF3">
    <property type="entry name" value="GLYCOSYL HYDROLASE FAMILY PROTEIN 43"/>
    <property type="match status" value="1"/>
</dbReference>
<evidence type="ECO:0000256" key="3">
    <source>
        <dbReference type="ARBA" id="ARBA00023295"/>
    </source>
</evidence>
<dbReference type="RefSeq" id="XP_033591449.1">
    <property type="nucleotide sequence ID" value="XM_033738048.1"/>
</dbReference>
<keyword evidence="7" id="KW-1185">Reference proteome</keyword>
<feature type="chain" id="PRO_5025682710" evidence="5">
    <location>
        <begin position="23"/>
        <end position="490"/>
    </location>
</feature>
<dbReference type="GO" id="GO:0005975">
    <property type="term" value="P:carbohydrate metabolic process"/>
    <property type="evidence" value="ECO:0007669"/>
    <property type="project" value="InterPro"/>
</dbReference>
<sequence>MHWTASALLLLSAALLGGGVEASSSPASSIVWTNTQRFLFDVDGNQIDAYGSKINLFQGSYYLYGNSFSTTGSAFGIKSYSSPDLKHWKYEGFLYDPTTPSPCDAIGGCGRPHIVFNSESKTYVLWANAGSAGYIVGTSTSPSGPFTFLNQTAAIDPQFDGLQPADFAVETFNGKGYIVFSVLNFRSPNAGSIWPPIFQTLHISELTPDYTNTTLTSYRVTSPAMDLIDQETESPDFFVTENGTFYVFASNTCGYCNGSIALMYRANSLNATWDRQILSGYSCNGQLEGILPLQSPQNKAIDYIWHSTSVPGGPRTGFSGHIFQPLQFASDGSVHDLNCASSAAFNVSFVSGSDSLPSGVASSAVDGSPMFADYEAVCDSDQFTLYQTWQASQSGSIKSVSVNVASSVQTVPLTMTLFKFNSYQHLTAPEYKWTTYGSASYNASALTFVFDTVVASNSSNVTVSKGDLLGYSFAGADFAPKDWGRTRCVA</sequence>
<gene>
    <name evidence="6" type="ORF">BDY17DRAFT_343827</name>
</gene>
<dbReference type="Gene3D" id="2.115.10.20">
    <property type="entry name" value="Glycosyl hydrolase domain, family 43"/>
    <property type="match status" value="1"/>
</dbReference>
<evidence type="ECO:0000313" key="7">
    <source>
        <dbReference type="Proteomes" id="UP000799767"/>
    </source>
</evidence>
<dbReference type="PANTHER" id="PTHR22925">
    <property type="entry name" value="GLYCOSYL HYDROLASE 43 FAMILY MEMBER"/>
    <property type="match status" value="1"/>
</dbReference>
<dbReference type="SUPFAM" id="SSF75005">
    <property type="entry name" value="Arabinanase/levansucrase/invertase"/>
    <property type="match status" value="1"/>
</dbReference>
<protein>
    <submittedName>
        <fullName evidence="6">Glycosyl hydrolase</fullName>
    </submittedName>
</protein>
<name>A0A6A6PXQ1_9PEZI</name>
<keyword evidence="2 4" id="KW-0378">Hydrolase</keyword>
<dbReference type="Pfam" id="PF04616">
    <property type="entry name" value="Glyco_hydro_43"/>
    <property type="match status" value="1"/>
</dbReference>
<organism evidence="6 7">
    <name type="scientific">Neohortaea acidophila</name>
    <dbReference type="NCBI Taxonomy" id="245834"/>
    <lineage>
        <taxon>Eukaryota</taxon>
        <taxon>Fungi</taxon>
        <taxon>Dikarya</taxon>
        <taxon>Ascomycota</taxon>
        <taxon>Pezizomycotina</taxon>
        <taxon>Dothideomycetes</taxon>
        <taxon>Dothideomycetidae</taxon>
        <taxon>Mycosphaerellales</taxon>
        <taxon>Teratosphaeriaceae</taxon>
        <taxon>Neohortaea</taxon>
    </lineage>
</organism>
<dbReference type="GeneID" id="54479050"/>
<dbReference type="Proteomes" id="UP000799767">
    <property type="component" value="Unassembled WGS sequence"/>
</dbReference>